<sequence length="190" mass="20760">MVVLILGLLLFLGTHSISIFKPNLRATVVARFGVVPWQAVYALISLIGFVLILQGYGQARLAPVVLYEPPTWLRHITLLLMLPVFPLLFAAYLPGRIQDAVKHPMLGAVKIWAFAHLLANGMLADVLLFGAFLVWAVADRISLRYRTAPPVQGAPPGPINDAIAIVGGLGFYLLFMFWLHRAMLGVAPIG</sequence>
<dbReference type="RefSeq" id="WP_153975817.1">
    <property type="nucleotide sequence ID" value="NZ_CP039268.1"/>
</dbReference>
<dbReference type="Pfam" id="PF07298">
    <property type="entry name" value="NnrU"/>
    <property type="match status" value="1"/>
</dbReference>
<dbReference type="KEGG" id="ttp:E6P07_11965"/>
<dbReference type="OrthoDB" id="5293641at2"/>
<organism evidence="7 8">
    <name type="scientific">Thermochromatium tepidum ATCC 43061</name>
    <dbReference type="NCBI Taxonomy" id="316276"/>
    <lineage>
        <taxon>Bacteria</taxon>
        <taxon>Pseudomonadati</taxon>
        <taxon>Pseudomonadota</taxon>
        <taxon>Gammaproteobacteria</taxon>
        <taxon>Chromatiales</taxon>
        <taxon>Chromatiaceae</taxon>
        <taxon>Thermochromatium</taxon>
    </lineage>
</organism>
<dbReference type="InterPro" id="IPR009915">
    <property type="entry name" value="NnrU_dom"/>
</dbReference>
<evidence type="ECO:0000256" key="1">
    <source>
        <dbReference type="ARBA" id="ARBA00004141"/>
    </source>
</evidence>
<evidence type="ECO:0000256" key="5">
    <source>
        <dbReference type="SAM" id="Phobius"/>
    </source>
</evidence>
<feature type="domain" description="NnrU" evidence="6">
    <location>
        <begin position="3"/>
        <end position="188"/>
    </location>
</feature>
<proteinExistence type="predicted"/>
<evidence type="ECO:0000313" key="8">
    <source>
        <dbReference type="Proteomes" id="UP000426424"/>
    </source>
</evidence>
<keyword evidence="4 5" id="KW-0472">Membrane</keyword>
<evidence type="ECO:0000256" key="4">
    <source>
        <dbReference type="ARBA" id="ARBA00023136"/>
    </source>
</evidence>
<dbReference type="AlphaFoldDB" id="A0A6I6EAJ7"/>
<evidence type="ECO:0000256" key="3">
    <source>
        <dbReference type="ARBA" id="ARBA00022989"/>
    </source>
</evidence>
<protein>
    <submittedName>
        <fullName evidence="7">NnrU family protein</fullName>
    </submittedName>
</protein>
<comment type="subcellular location">
    <subcellularLocation>
        <location evidence="1">Membrane</location>
        <topology evidence="1">Multi-pass membrane protein</topology>
    </subcellularLocation>
</comment>
<reference evidence="7 8" key="1">
    <citation type="submission" date="2019-12" db="EMBL/GenBank/DDBJ databases">
        <title>The complete genome of the thermophilic, anoxygenic phototrophic gammaproteobacterium Thermochromatium tepidum.</title>
        <authorList>
            <person name="Sattley W.M."/>
            <person name="Swingley W.D."/>
            <person name="Burchell B.M."/>
            <person name="Gurbani S.A."/>
            <person name="Kujawa C.M."/>
            <person name="Nuccio D.A."/>
            <person name="Schladweiler J."/>
            <person name="Shaffer K.N."/>
            <person name="Stokes L.M."/>
            <person name="Touchman J.W."/>
            <person name="Blankenship R.E."/>
            <person name="Madigan M.T."/>
        </authorList>
    </citation>
    <scope>NUCLEOTIDE SEQUENCE [LARGE SCALE GENOMIC DNA]</scope>
    <source>
        <strain evidence="7 8">ATCC 43061</strain>
    </source>
</reference>
<evidence type="ECO:0000313" key="7">
    <source>
        <dbReference type="EMBL" id="QGU33628.1"/>
    </source>
</evidence>
<name>A0A6I6EAJ7_THETI</name>
<feature type="transmembrane region" description="Helical" evidence="5">
    <location>
        <begin position="71"/>
        <end position="93"/>
    </location>
</feature>
<feature type="transmembrane region" description="Helical" evidence="5">
    <location>
        <begin position="40"/>
        <end position="59"/>
    </location>
</feature>
<gene>
    <name evidence="7" type="ORF">E6P07_11965</name>
</gene>
<keyword evidence="3 5" id="KW-1133">Transmembrane helix</keyword>
<evidence type="ECO:0000259" key="6">
    <source>
        <dbReference type="Pfam" id="PF07298"/>
    </source>
</evidence>
<dbReference type="EMBL" id="CP039268">
    <property type="protein sequence ID" value="QGU33628.1"/>
    <property type="molecule type" value="Genomic_DNA"/>
</dbReference>
<accession>A0A6I6EAJ7</accession>
<feature type="transmembrane region" description="Helical" evidence="5">
    <location>
        <begin position="159"/>
        <end position="179"/>
    </location>
</feature>
<dbReference type="GO" id="GO:0016020">
    <property type="term" value="C:membrane"/>
    <property type="evidence" value="ECO:0007669"/>
    <property type="project" value="UniProtKB-SubCell"/>
</dbReference>
<keyword evidence="2 5" id="KW-0812">Transmembrane</keyword>
<evidence type="ECO:0000256" key="2">
    <source>
        <dbReference type="ARBA" id="ARBA00022692"/>
    </source>
</evidence>
<keyword evidence="8" id="KW-1185">Reference proteome</keyword>
<dbReference type="Proteomes" id="UP000426424">
    <property type="component" value="Chromosome"/>
</dbReference>
<feature type="transmembrane region" description="Helical" evidence="5">
    <location>
        <begin position="113"/>
        <end position="138"/>
    </location>
</feature>